<dbReference type="EMBL" id="JYFQ01000005">
    <property type="protein sequence ID" value="KKZ14672.1"/>
    <property type="molecule type" value="Genomic_DNA"/>
</dbReference>
<reference evidence="7 8" key="2">
    <citation type="submission" date="2015-05" db="EMBL/GenBank/DDBJ databases">
        <title>Lifestyle Evolution in Cyanobacterial Symbionts of Sponges.</title>
        <authorList>
            <person name="Burgsdorf I."/>
            <person name="Slaby B.M."/>
            <person name="Handley K.M."/>
            <person name="Haber M."/>
            <person name="Blom J."/>
            <person name="Marshall C.W."/>
            <person name="Gilbert J.A."/>
            <person name="Hentschel U."/>
            <person name="Steindler L."/>
        </authorList>
    </citation>
    <scope>NUCLEOTIDE SEQUENCE [LARGE SCALE GENOMIC DNA]</scope>
    <source>
        <strain evidence="7">15L</strain>
    </source>
</reference>
<feature type="transmembrane region" description="Helical" evidence="6">
    <location>
        <begin position="93"/>
        <end position="114"/>
    </location>
</feature>
<feature type="transmembrane region" description="Helical" evidence="6">
    <location>
        <begin position="12"/>
        <end position="31"/>
    </location>
</feature>
<evidence type="ECO:0000256" key="1">
    <source>
        <dbReference type="ARBA" id="ARBA00004141"/>
    </source>
</evidence>
<dbReference type="PANTHER" id="PTHR13353">
    <property type="entry name" value="TRANSMEMBRANE PROTEIN 19"/>
    <property type="match status" value="1"/>
</dbReference>
<evidence type="ECO:0000256" key="4">
    <source>
        <dbReference type="ARBA" id="ARBA00022989"/>
    </source>
</evidence>
<comment type="subcellular location">
    <subcellularLocation>
        <location evidence="1">Membrane</location>
        <topology evidence="1">Multi-pass membrane protein</topology>
    </subcellularLocation>
</comment>
<feature type="transmembrane region" description="Helical" evidence="6">
    <location>
        <begin position="51"/>
        <end position="72"/>
    </location>
</feature>
<accession>A0A0G8AZ58</accession>
<keyword evidence="5 6" id="KW-0472">Membrane</keyword>
<gene>
    <name evidence="7" type="ORF">TQ37_00225</name>
</gene>
<dbReference type="AlphaFoldDB" id="A0A0G8AZ58"/>
<dbReference type="STRING" id="431041.FLM9_814"/>
<name>A0A0G8AZ58_9SYNE</name>
<evidence type="ECO:0000256" key="5">
    <source>
        <dbReference type="ARBA" id="ARBA00023136"/>
    </source>
</evidence>
<sequence>MVSVASLNPWWAGLLVNGGLILLVHRLPVLTVRGWFHGGALGTVLWGTMGWPGWLTVVLYLVSGSAVTRLGLKQKQALQLAEARGGRRGPRNLWGSAATGLSLAVLMAMAPAGARPLLTLGFVASFAAKLGDTCSSEIGKRWGGRTLLMTTFQPVPAGTEGAVSLTGTVAGVVAVVLYTALALALLRPSIGPGPLAQLGLLGVAATMATMVESWIGATWQGRVPWLTNELVNAVLTTVAALLAMGAAVGMGWH</sequence>
<organism evidence="7 8">
    <name type="scientific">Candidatus Synechococcus spongiarum 15L</name>
    <dbReference type="NCBI Taxonomy" id="1608419"/>
    <lineage>
        <taxon>Bacteria</taxon>
        <taxon>Bacillati</taxon>
        <taxon>Cyanobacteriota</taxon>
        <taxon>Cyanophyceae</taxon>
        <taxon>Synechococcales</taxon>
        <taxon>Synechococcaceae</taxon>
        <taxon>Synechococcus</taxon>
    </lineage>
</organism>
<feature type="transmembrane region" description="Helical" evidence="6">
    <location>
        <begin position="198"/>
        <end position="219"/>
    </location>
</feature>
<dbReference type="GO" id="GO:0016020">
    <property type="term" value="C:membrane"/>
    <property type="evidence" value="ECO:0007669"/>
    <property type="project" value="UniProtKB-SubCell"/>
</dbReference>
<evidence type="ECO:0000313" key="7">
    <source>
        <dbReference type="EMBL" id="KKZ14672.1"/>
    </source>
</evidence>
<comment type="similarity">
    <text evidence="2">Belongs to the TMEM19 family.</text>
</comment>
<keyword evidence="4 6" id="KW-1133">Transmembrane helix</keyword>
<evidence type="ECO:0000313" key="8">
    <source>
        <dbReference type="Proteomes" id="UP000035037"/>
    </source>
</evidence>
<reference evidence="7 8" key="1">
    <citation type="submission" date="2015-02" db="EMBL/GenBank/DDBJ databases">
        <authorList>
            <person name="Slaby B."/>
            <person name="Hentschel U."/>
        </authorList>
    </citation>
    <scope>NUCLEOTIDE SEQUENCE [LARGE SCALE GENOMIC DNA]</scope>
    <source>
        <strain evidence="7">15L</strain>
    </source>
</reference>
<dbReference type="InterPro" id="IPR002794">
    <property type="entry name" value="DUF92_TMEM19"/>
</dbReference>
<dbReference type="PATRIC" id="fig|1608419.3.peg.1790"/>
<keyword evidence="3 6" id="KW-0812">Transmembrane</keyword>
<feature type="transmembrane region" description="Helical" evidence="6">
    <location>
        <begin position="162"/>
        <end position="186"/>
    </location>
</feature>
<dbReference type="Pfam" id="PF01940">
    <property type="entry name" value="DUF92"/>
    <property type="match status" value="1"/>
</dbReference>
<evidence type="ECO:0000256" key="2">
    <source>
        <dbReference type="ARBA" id="ARBA00009012"/>
    </source>
</evidence>
<dbReference type="PANTHER" id="PTHR13353:SF5">
    <property type="entry name" value="TRANSMEMBRANE PROTEIN 19"/>
    <property type="match status" value="1"/>
</dbReference>
<protein>
    <submittedName>
        <fullName evidence="7">Membrane protein</fullName>
    </submittedName>
</protein>
<comment type="caution">
    <text evidence="7">The sequence shown here is derived from an EMBL/GenBank/DDBJ whole genome shotgun (WGS) entry which is preliminary data.</text>
</comment>
<dbReference type="Proteomes" id="UP000035037">
    <property type="component" value="Unassembled WGS sequence"/>
</dbReference>
<proteinExistence type="inferred from homology"/>
<feature type="transmembrane region" description="Helical" evidence="6">
    <location>
        <begin position="231"/>
        <end position="252"/>
    </location>
</feature>
<evidence type="ECO:0000256" key="3">
    <source>
        <dbReference type="ARBA" id="ARBA00022692"/>
    </source>
</evidence>
<evidence type="ECO:0000256" key="6">
    <source>
        <dbReference type="SAM" id="Phobius"/>
    </source>
</evidence>